<comment type="caution">
    <text evidence="1">The sequence shown here is derived from an EMBL/GenBank/DDBJ whole genome shotgun (WGS) entry which is preliminary data.</text>
</comment>
<evidence type="ECO:0000313" key="2">
    <source>
        <dbReference type="Proteomes" id="UP001266305"/>
    </source>
</evidence>
<sequence length="54" mass="5419">LLSKGSASADSAGLVGETLVSPTGEGLQQYTEGPTPLVGVCIIGAYQPSPTERD</sequence>
<feature type="non-terminal residue" evidence="1">
    <location>
        <position position="54"/>
    </location>
</feature>
<organism evidence="1 2">
    <name type="scientific">Saguinus oedipus</name>
    <name type="common">Cotton-top tamarin</name>
    <name type="synonym">Oedipomidas oedipus</name>
    <dbReference type="NCBI Taxonomy" id="9490"/>
    <lineage>
        <taxon>Eukaryota</taxon>
        <taxon>Metazoa</taxon>
        <taxon>Chordata</taxon>
        <taxon>Craniata</taxon>
        <taxon>Vertebrata</taxon>
        <taxon>Euteleostomi</taxon>
        <taxon>Mammalia</taxon>
        <taxon>Eutheria</taxon>
        <taxon>Euarchontoglires</taxon>
        <taxon>Primates</taxon>
        <taxon>Haplorrhini</taxon>
        <taxon>Platyrrhini</taxon>
        <taxon>Cebidae</taxon>
        <taxon>Callitrichinae</taxon>
        <taxon>Saguinus</taxon>
    </lineage>
</organism>
<keyword evidence="2" id="KW-1185">Reference proteome</keyword>
<dbReference type="EMBL" id="JASSZA010000002">
    <property type="protein sequence ID" value="KAK2116494.1"/>
    <property type="molecule type" value="Genomic_DNA"/>
</dbReference>
<accession>A0ABQ9W4E6</accession>
<name>A0ABQ9W4E6_SAGOE</name>
<gene>
    <name evidence="1" type="ORF">P7K49_003380</name>
</gene>
<dbReference type="Proteomes" id="UP001266305">
    <property type="component" value="Unassembled WGS sequence"/>
</dbReference>
<reference evidence="1 2" key="1">
    <citation type="submission" date="2023-05" db="EMBL/GenBank/DDBJ databases">
        <title>B98-5 Cell Line De Novo Hybrid Assembly: An Optical Mapping Approach.</title>
        <authorList>
            <person name="Kananen K."/>
            <person name="Auerbach J.A."/>
            <person name="Kautto E."/>
            <person name="Blachly J.S."/>
        </authorList>
    </citation>
    <scope>NUCLEOTIDE SEQUENCE [LARGE SCALE GENOMIC DNA]</scope>
    <source>
        <strain evidence="1">B95-8</strain>
        <tissue evidence="1">Cell line</tissue>
    </source>
</reference>
<feature type="non-terminal residue" evidence="1">
    <location>
        <position position="1"/>
    </location>
</feature>
<evidence type="ECO:0000313" key="1">
    <source>
        <dbReference type="EMBL" id="KAK2116494.1"/>
    </source>
</evidence>
<proteinExistence type="predicted"/>
<protein>
    <submittedName>
        <fullName evidence="1">Uncharacterized protein</fullName>
    </submittedName>
</protein>